<dbReference type="SUPFAM" id="SSF51735">
    <property type="entry name" value="NAD(P)-binding Rossmann-fold domains"/>
    <property type="match status" value="1"/>
</dbReference>
<evidence type="ECO:0000313" key="4">
    <source>
        <dbReference type="EMBL" id="MBD3915050.1"/>
    </source>
</evidence>
<comment type="similarity">
    <text evidence="1">Belongs to the short-chain dehydrogenases/reductases (SDR) family.</text>
</comment>
<dbReference type="PANTHER" id="PTHR43618">
    <property type="entry name" value="7-ALPHA-HYDROXYSTEROID DEHYDROGENASE"/>
    <property type="match status" value="1"/>
</dbReference>
<dbReference type="InterPro" id="IPR036291">
    <property type="entry name" value="NAD(P)-bd_dom_sf"/>
</dbReference>
<accession>A0ABR8MG46</accession>
<organism evidence="4 5">
    <name type="scientific">Nocardioides hwasunensis</name>
    <dbReference type="NCBI Taxonomy" id="397258"/>
    <lineage>
        <taxon>Bacteria</taxon>
        <taxon>Bacillati</taxon>
        <taxon>Actinomycetota</taxon>
        <taxon>Actinomycetes</taxon>
        <taxon>Propionibacteriales</taxon>
        <taxon>Nocardioidaceae</taxon>
        <taxon>Nocardioides</taxon>
    </lineage>
</organism>
<protein>
    <submittedName>
        <fullName evidence="4">SDR family oxidoreductase</fullName>
    </submittedName>
</protein>
<dbReference type="PANTHER" id="PTHR43618:SF8">
    <property type="entry name" value="7ALPHA-HYDROXYSTEROID DEHYDROGENASE"/>
    <property type="match status" value="1"/>
</dbReference>
<dbReference type="CDD" id="cd05233">
    <property type="entry name" value="SDR_c"/>
    <property type="match status" value="1"/>
</dbReference>
<proteinExistence type="inferred from homology"/>
<keyword evidence="5" id="KW-1185">Reference proteome</keyword>
<evidence type="ECO:0000256" key="1">
    <source>
        <dbReference type="ARBA" id="ARBA00006484"/>
    </source>
</evidence>
<evidence type="ECO:0000256" key="2">
    <source>
        <dbReference type="ARBA" id="ARBA00022857"/>
    </source>
</evidence>
<name>A0ABR8MG46_9ACTN</name>
<evidence type="ECO:0000256" key="3">
    <source>
        <dbReference type="ARBA" id="ARBA00023002"/>
    </source>
</evidence>
<dbReference type="PRINTS" id="PR00081">
    <property type="entry name" value="GDHRDH"/>
</dbReference>
<keyword evidence="2" id="KW-0521">NADP</keyword>
<dbReference type="RefSeq" id="WP_191199387.1">
    <property type="nucleotide sequence ID" value="NZ_BAAAPA010000005.1"/>
</dbReference>
<dbReference type="Gene3D" id="3.40.50.720">
    <property type="entry name" value="NAD(P)-binding Rossmann-like Domain"/>
    <property type="match status" value="1"/>
</dbReference>
<gene>
    <name evidence="4" type="ORF">IEZ25_10530</name>
</gene>
<evidence type="ECO:0000313" key="5">
    <source>
        <dbReference type="Proteomes" id="UP000649289"/>
    </source>
</evidence>
<dbReference type="Proteomes" id="UP000649289">
    <property type="component" value="Unassembled WGS sequence"/>
</dbReference>
<sequence>MSAPRTALVTGASRGIGRGIALELARQGYALTVSARSEAALTALATELEAAGAPSVTVCAADLAAPEAAAALVASHTAAYDALHALVLCGGVGTAEPLDALTERRLDKTFDVNLRTNLLLVRDSLDLLRAGAAADPHRGARVIGVASITGVFAEPGLTVYGASKAALISMLETLNAEESAGGVMGTAIAPGFVDTDMSAWTADTIAPESMITVDDVVAVVRMLVGLGVTASIPRIVMARSGTAGYVA</sequence>
<reference evidence="4 5" key="1">
    <citation type="submission" date="2020-09" db="EMBL/GenBank/DDBJ databases">
        <title>novel species in genus Nocardioides.</title>
        <authorList>
            <person name="Zhang G."/>
        </authorList>
    </citation>
    <scope>NUCLEOTIDE SEQUENCE [LARGE SCALE GENOMIC DNA]</scope>
    <source>
        <strain evidence="4 5">19197</strain>
    </source>
</reference>
<dbReference type="Pfam" id="PF00106">
    <property type="entry name" value="adh_short"/>
    <property type="match status" value="1"/>
</dbReference>
<dbReference type="InterPro" id="IPR002347">
    <property type="entry name" value="SDR_fam"/>
</dbReference>
<keyword evidence="3" id="KW-0560">Oxidoreductase</keyword>
<dbReference type="EMBL" id="JACXYY010000004">
    <property type="protein sequence ID" value="MBD3915050.1"/>
    <property type="molecule type" value="Genomic_DNA"/>
</dbReference>
<comment type="caution">
    <text evidence="4">The sequence shown here is derived from an EMBL/GenBank/DDBJ whole genome shotgun (WGS) entry which is preliminary data.</text>
</comment>
<dbReference type="InterPro" id="IPR052178">
    <property type="entry name" value="Sec_Metab_Biosynth_SDR"/>
</dbReference>